<proteinExistence type="predicted"/>
<dbReference type="AlphaFoldDB" id="A0A0C2YBR6"/>
<dbReference type="PANTHER" id="PTHR12215">
    <property type="entry name" value="PHOSPHOPANTETHEINE TRANSFERASE"/>
    <property type="match status" value="1"/>
</dbReference>
<evidence type="ECO:0000313" key="4">
    <source>
        <dbReference type="Proteomes" id="UP000053424"/>
    </source>
</evidence>
<keyword evidence="4" id="KW-1185">Reference proteome</keyword>
<reference evidence="4" key="2">
    <citation type="submission" date="2015-01" db="EMBL/GenBank/DDBJ databases">
        <title>Evolutionary Origins and Diversification of the Mycorrhizal Mutualists.</title>
        <authorList>
            <consortium name="DOE Joint Genome Institute"/>
            <consortium name="Mycorrhizal Genomics Consortium"/>
            <person name="Kohler A."/>
            <person name="Kuo A."/>
            <person name="Nagy L.G."/>
            <person name="Floudas D."/>
            <person name="Copeland A."/>
            <person name="Barry K.W."/>
            <person name="Cichocki N."/>
            <person name="Veneault-Fourrey C."/>
            <person name="LaButti K."/>
            <person name="Lindquist E.A."/>
            <person name="Lipzen A."/>
            <person name="Lundell T."/>
            <person name="Morin E."/>
            <person name="Murat C."/>
            <person name="Riley R."/>
            <person name="Ohm R."/>
            <person name="Sun H."/>
            <person name="Tunlid A."/>
            <person name="Henrissat B."/>
            <person name="Grigoriev I.V."/>
            <person name="Hibbett D.S."/>
            <person name="Martin F."/>
        </authorList>
    </citation>
    <scope>NUCLEOTIDE SEQUENCE [LARGE SCALE GENOMIC DNA]</scope>
    <source>
        <strain evidence="4">h7</strain>
    </source>
</reference>
<dbReference type="OrthoDB" id="26719at2759"/>
<reference evidence="3 4" key="1">
    <citation type="submission" date="2014-04" db="EMBL/GenBank/DDBJ databases">
        <authorList>
            <consortium name="DOE Joint Genome Institute"/>
            <person name="Kuo A."/>
            <person name="Gay G."/>
            <person name="Dore J."/>
            <person name="Kohler A."/>
            <person name="Nagy L.G."/>
            <person name="Floudas D."/>
            <person name="Copeland A."/>
            <person name="Barry K.W."/>
            <person name="Cichocki N."/>
            <person name="Veneault-Fourrey C."/>
            <person name="LaButti K."/>
            <person name="Lindquist E.A."/>
            <person name="Lipzen A."/>
            <person name="Lundell T."/>
            <person name="Morin E."/>
            <person name="Murat C."/>
            <person name="Sun H."/>
            <person name="Tunlid A."/>
            <person name="Henrissat B."/>
            <person name="Grigoriev I.V."/>
            <person name="Hibbett D.S."/>
            <person name="Martin F."/>
            <person name="Nordberg H.P."/>
            <person name="Cantor M.N."/>
            <person name="Hua S.X."/>
        </authorList>
    </citation>
    <scope>NUCLEOTIDE SEQUENCE [LARGE SCALE GENOMIC DNA]</scope>
    <source>
        <strain evidence="4">h7</strain>
    </source>
</reference>
<organism evidence="3 4">
    <name type="scientific">Hebeloma cylindrosporum</name>
    <dbReference type="NCBI Taxonomy" id="76867"/>
    <lineage>
        <taxon>Eukaryota</taxon>
        <taxon>Fungi</taxon>
        <taxon>Dikarya</taxon>
        <taxon>Basidiomycota</taxon>
        <taxon>Agaricomycotina</taxon>
        <taxon>Agaricomycetes</taxon>
        <taxon>Agaricomycetidae</taxon>
        <taxon>Agaricales</taxon>
        <taxon>Agaricineae</taxon>
        <taxon>Hymenogastraceae</taxon>
        <taxon>Hebeloma</taxon>
    </lineage>
</organism>
<sequence length="284" mass="32495">MSTDSILVWMLSLNREYSKAEYDQAYQLCKLCFPEERFRYEPTNPDTFRLLMTQLLPVLMMRHRRVPRSRWKDHQTPAGKHWIDVVRPNDNSGRSRPPSIGYQLTYQNSLCGMAVTQGTPVQVVNIGLGITQLKVEPKGTPVKVYLESLSHKLTQVEMANIVGNPDDLMLKRLCILLAMKEAYIKAIGQPIGFDFSRLEFDVPNRRVLADGSTLMGWEFRVFTTKLGVARGEVLKQEEYECVCAFFRGTQESTYIFQATPGELENWVQYINIDQLMAVASKLSA</sequence>
<protein>
    <recommendedName>
        <fullName evidence="1">holo-[acyl-carrier-protein] synthase</fullName>
        <ecNumber evidence="1">2.7.8.7</ecNumber>
    </recommendedName>
</protein>
<dbReference type="EC" id="2.7.8.7" evidence="1"/>
<dbReference type="GO" id="GO:0008897">
    <property type="term" value="F:holo-[acyl-carrier-protein] synthase activity"/>
    <property type="evidence" value="ECO:0007669"/>
    <property type="project" value="UniProtKB-EC"/>
</dbReference>
<dbReference type="InterPro" id="IPR050559">
    <property type="entry name" value="P-Pant_transferase_sf"/>
</dbReference>
<name>A0A0C2YBR6_HEBCY</name>
<dbReference type="Proteomes" id="UP000053424">
    <property type="component" value="Unassembled WGS sequence"/>
</dbReference>
<dbReference type="GO" id="GO:0005829">
    <property type="term" value="C:cytosol"/>
    <property type="evidence" value="ECO:0007669"/>
    <property type="project" value="TreeGrafter"/>
</dbReference>
<evidence type="ECO:0000256" key="1">
    <source>
        <dbReference type="ARBA" id="ARBA00013172"/>
    </source>
</evidence>
<evidence type="ECO:0000313" key="3">
    <source>
        <dbReference type="EMBL" id="KIM47283.1"/>
    </source>
</evidence>
<dbReference type="GO" id="GO:0000287">
    <property type="term" value="F:magnesium ion binding"/>
    <property type="evidence" value="ECO:0007669"/>
    <property type="project" value="InterPro"/>
</dbReference>
<dbReference type="SUPFAM" id="SSF56214">
    <property type="entry name" value="4'-phosphopantetheinyl transferase"/>
    <property type="match status" value="1"/>
</dbReference>
<evidence type="ECO:0000256" key="2">
    <source>
        <dbReference type="ARBA" id="ARBA00022679"/>
    </source>
</evidence>
<dbReference type="PANTHER" id="PTHR12215:SF10">
    <property type="entry name" value="L-AMINOADIPATE-SEMIALDEHYDE DEHYDROGENASE-PHOSPHOPANTETHEINYL TRANSFERASE"/>
    <property type="match status" value="1"/>
</dbReference>
<dbReference type="InterPro" id="IPR037143">
    <property type="entry name" value="4-PPantetheinyl_Trfase_dom_sf"/>
</dbReference>
<gene>
    <name evidence="3" type="ORF">M413DRAFT_440735</name>
</gene>
<dbReference type="STRING" id="686832.A0A0C2YBR6"/>
<dbReference type="GO" id="GO:0019878">
    <property type="term" value="P:lysine biosynthetic process via aminoadipic acid"/>
    <property type="evidence" value="ECO:0007669"/>
    <property type="project" value="TreeGrafter"/>
</dbReference>
<keyword evidence="2" id="KW-0808">Transferase</keyword>
<dbReference type="Gene3D" id="3.90.470.20">
    <property type="entry name" value="4'-phosphopantetheinyl transferase domain"/>
    <property type="match status" value="1"/>
</dbReference>
<accession>A0A0C2YBR6</accession>
<dbReference type="EMBL" id="KN831770">
    <property type="protein sequence ID" value="KIM47283.1"/>
    <property type="molecule type" value="Genomic_DNA"/>
</dbReference>
<dbReference type="HOGENOM" id="CLU_057011_3_1_1"/>